<feature type="region of interest" description="Disordered" evidence="1">
    <location>
        <begin position="1"/>
        <end position="79"/>
    </location>
</feature>
<proteinExistence type="predicted"/>
<dbReference type="InterPro" id="IPR032691">
    <property type="entry name" value="Mon2/Sec7/BIG1-like_HUS"/>
</dbReference>
<dbReference type="InterPro" id="IPR016024">
    <property type="entry name" value="ARM-type_fold"/>
</dbReference>
<accession>A0A2G8JNR7</accession>
<dbReference type="Proteomes" id="UP000230750">
    <property type="component" value="Unassembled WGS sequence"/>
</dbReference>
<dbReference type="PANTHER" id="PTHR10663">
    <property type="entry name" value="GUANYL-NUCLEOTIDE EXCHANGE FACTOR"/>
    <property type="match status" value="1"/>
</dbReference>
<feature type="compositionally biased region" description="Acidic residues" evidence="1">
    <location>
        <begin position="61"/>
        <end position="75"/>
    </location>
</feature>
<reference evidence="3 4" key="1">
    <citation type="journal article" date="2017" name="PLoS Biol.">
        <title>The sea cucumber genome provides insights into morphological evolution and visceral regeneration.</title>
        <authorList>
            <person name="Zhang X."/>
            <person name="Sun L."/>
            <person name="Yuan J."/>
            <person name="Sun Y."/>
            <person name="Gao Y."/>
            <person name="Zhang L."/>
            <person name="Li S."/>
            <person name="Dai H."/>
            <person name="Hamel J.F."/>
            <person name="Liu C."/>
            <person name="Yu Y."/>
            <person name="Liu S."/>
            <person name="Lin W."/>
            <person name="Guo K."/>
            <person name="Jin S."/>
            <person name="Xu P."/>
            <person name="Storey K.B."/>
            <person name="Huan P."/>
            <person name="Zhang T."/>
            <person name="Zhou Y."/>
            <person name="Zhang J."/>
            <person name="Lin C."/>
            <person name="Li X."/>
            <person name="Xing L."/>
            <person name="Huo D."/>
            <person name="Sun M."/>
            <person name="Wang L."/>
            <person name="Mercier A."/>
            <person name="Li F."/>
            <person name="Yang H."/>
            <person name="Xiang J."/>
        </authorList>
    </citation>
    <scope>NUCLEOTIDE SEQUENCE [LARGE SCALE GENOMIC DNA]</scope>
    <source>
        <strain evidence="3">Shaxun</strain>
        <tissue evidence="3">Muscle</tissue>
    </source>
</reference>
<dbReference type="PANTHER" id="PTHR10663:SF388">
    <property type="entry name" value="GOLGI-SPECIFIC BREFELDIN A-RESISTANCE GUANINE NUCLEOTIDE EXCHANGE FACTOR 1"/>
    <property type="match status" value="1"/>
</dbReference>
<dbReference type="STRING" id="307972.A0A2G8JNR7"/>
<comment type="caution">
    <text evidence="3">The sequence shown here is derived from an EMBL/GenBank/DDBJ whole genome shotgun (WGS) entry which is preliminary data.</text>
</comment>
<evidence type="ECO:0000313" key="3">
    <source>
        <dbReference type="EMBL" id="PIK37411.1"/>
    </source>
</evidence>
<feature type="domain" description="Mon2/Sec7/BIG1-like HUS" evidence="2">
    <location>
        <begin position="153"/>
        <end position="302"/>
    </location>
</feature>
<organism evidence="3 4">
    <name type="scientific">Stichopus japonicus</name>
    <name type="common">Sea cucumber</name>
    <dbReference type="NCBI Taxonomy" id="307972"/>
    <lineage>
        <taxon>Eukaryota</taxon>
        <taxon>Metazoa</taxon>
        <taxon>Echinodermata</taxon>
        <taxon>Eleutherozoa</taxon>
        <taxon>Echinozoa</taxon>
        <taxon>Holothuroidea</taxon>
        <taxon>Aspidochirotacea</taxon>
        <taxon>Aspidochirotida</taxon>
        <taxon>Stichopodidae</taxon>
        <taxon>Apostichopus</taxon>
    </lineage>
</organism>
<evidence type="ECO:0000313" key="4">
    <source>
        <dbReference type="Proteomes" id="UP000230750"/>
    </source>
</evidence>
<name>A0A2G8JNR7_STIJA</name>
<feature type="compositionally biased region" description="Basic residues" evidence="1">
    <location>
        <begin position="18"/>
        <end position="36"/>
    </location>
</feature>
<dbReference type="OrthoDB" id="10258608at2759"/>
<dbReference type="Pfam" id="PF12783">
    <property type="entry name" value="Sec7-like_HUS"/>
    <property type="match status" value="1"/>
</dbReference>
<dbReference type="SUPFAM" id="SSF48371">
    <property type="entry name" value="ARM repeat"/>
    <property type="match status" value="1"/>
</dbReference>
<dbReference type="AlphaFoldDB" id="A0A2G8JNR7"/>
<sequence length="321" mass="36930">MQRESHCQSKVARSPSRTAKRCRKHRRKSQRHRERRLPREHEETGAPDQRQGESQSTLEVPGEEETNEDQEMSDDPQERQVISVMTEQIIDESEVKAEDQSAGELIIESVSDGNEDAESGAEQSDIASQQDSEYYNTQGVRLWPPSAIRITRVRELFRFLISLVNPYDRHNNELMKHMGLSLLTVALETGSDHISASPSLLSLVKDDMCKNIFAVVPSDRLPIFASALRVCFLLFESMRTHLKLQLEMFLQKLMYLIASESTRISYEQREMAVDTLVQLWRIPSFVAELYINYDCDVYCSNLFEDLTKLLSKTCQIPEPIL</sequence>
<gene>
    <name evidence="3" type="ORF">BSL78_25756</name>
</gene>
<keyword evidence="4" id="KW-1185">Reference proteome</keyword>
<evidence type="ECO:0000256" key="1">
    <source>
        <dbReference type="SAM" id="MobiDB-lite"/>
    </source>
</evidence>
<dbReference type="EMBL" id="MRZV01001508">
    <property type="protein sequence ID" value="PIK37411.1"/>
    <property type="molecule type" value="Genomic_DNA"/>
</dbReference>
<evidence type="ECO:0000259" key="2">
    <source>
        <dbReference type="Pfam" id="PF12783"/>
    </source>
</evidence>
<protein>
    <submittedName>
        <fullName evidence="3">Putative golgi-specific brefeldin A-resistance guanine nucleotide exchange factor 1</fullName>
    </submittedName>
</protein>